<evidence type="ECO:0000313" key="6">
    <source>
        <dbReference type="EMBL" id="GCE12095.1"/>
    </source>
</evidence>
<dbReference type="PANTHER" id="PTHR21314">
    <property type="entry name" value="QUEUOSINE 5'-PHOSPHATE N-GLYCOSYLASE_HYDROLASE-RELATED"/>
    <property type="match status" value="1"/>
</dbReference>
<proteinExistence type="inferred from homology"/>
<dbReference type="InterPro" id="IPR019438">
    <property type="entry name" value="Q_salvage"/>
</dbReference>
<dbReference type="Pfam" id="PF10343">
    <property type="entry name" value="Q_salvage"/>
    <property type="match status" value="1"/>
</dbReference>
<dbReference type="RefSeq" id="WP_126581913.1">
    <property type="nucleotide sequence ID" value="NZ_BIFR01000001.1"/>
</dbReference>
<evidence type="ECO:0000256" key="3">
    <source>
        <dbReference type="ARBA" id="ARBA00035306"/>
    </source>
</evidence>
<comment type="caution">
    <text evidence="6">The sequence shown here is derived from an EMBL/GenBank/DDBJ whole genome shotgun (WGS) entry which is preliminary data.</text>
</comment>
<dbReference type="AlphaFoldDB" id="A0A401ZZ29"/>
<dbReference type="Proteomes" id="UP000287352">
    <property type="component" value="Unassembled WGS sequence"/>
</dbReference>
<name>A0A401ZZ29_9CHLR</name>
<reference evidence="7" key="1">
    <citation type="submission" date="2018-12" db="EMBL/GenBank/DDBJ databases">
        <title>Tengunoibacter tsumagoiensis gen. nov., sp. nov., Dictyobacter kobayashii sp. nov., D. alpinus sp. nov., and D. joshuensis sp. nov. and description of Dictyobacteraceae fam. nov. within the order Ktedonobacterales isolated from Tengu-no-mugimeshi.</title>
        <authorList>
            <person name="Wang C.M."/>
            <person name="Zheng Y."/>
            <person name="Sakai Y."/>
            <person name="Toyoda A."/>
            <person name="Minakuchi Y."/>
            <person name="Abe K."/>
            <person name="Yokota A."/>
            <person name="Yabe S."/>
        </authorList>
    </citation>
    <scope>NUCLEOTIDE SEQUENCE [LARGE SCALE GENOMIC DNA]</scope>
    <source>
        <strain evidence="7">Uno3</strain>
    </source>
</reference>
<evidence type="ECO:0000313" key="7">
    <source>
        <dbReference type="Proteomes" id="UP000287352"/>
    </source>
</evidence>
<dbReference type="OrthoDB" id="145736at2"/>
<comment type="catalytic activity">
    <reaction evidence="5">
        <text>queuosine 5'-phosphate + H2O = queuine + D-ribose 5-phosphate</text>
        <dbReference type="Rhea" id="RHEA:75387"/>
        <dbReference type="ChEBI" id="CHEBI:15377"/>
        <dbReference type="ChEBI" id="CHEBI:17433"/>
        <dbReference type="ChEBI" id="CHEBI:78346"/>
        <dbReference type="ChEBI" id="CHEBI:194371"/>
    </reaction>
    <physiologicalReaction direction="left-to-right" evidence="5">
        <dbReference type="Rhea" id="RHEA:75388"/>
    </physiologicalReaction>
</comment>
<organism evidence="6 7">
    <name type="scientific">Tengunoibacter tsumagoiensis</name>
    <dbReference type="NCBI Taxonomy" id="2014871"/>
    <lineage>
        <taxon>Bacteria</taxon>
        <taxon>Bacillati</taxon>
        <taxon>Chloroflexota</taxon>
        <taxon>Ktedonobacteria</taxon>
        <taxon>Ktedonobacterales</taxon>
        <taxon>Dictyobacteraceae</taxon>
        <taxon>Tengunoibacter</taxon>
    </lineage>
</organism>
<keyword evidence="1" id="KW-0378">Hydrolase</keyword>
<gene>
    <name evidence="6" type="ORF">KTT_19540</name>
</gene>
<dbReference type="GO" id="GO:0016787">
    <property type="term" value="F:hydrolase activity"/>
    <property type="evidence" value="ECO:0007669"/>
    <property type="project" value="UniProtKB-KW"/>
</dbReference>
<evidence type="ECO:0000256" key="2">
    <source>
        <dbReference type="ARBA" id="ARBA00035119"/>
    </source>
</evidence>
<comment type="similarity">
    <text evidence="2">Belongs to the QNG1 protein family.</text>
</comment>
<sequence>MDNLHRHDEDDDLYTLPGHDPLGVLSSTQVVVEQGELVWINPDQIEQLCERWLHDAPTTASPQWFEQYHFTDGTQRTVNWLLLLDALNFCFWAEKGQPRWTIEYQGERLNGYWAEAAALKRAVEEGHPLWDAEYLRQMSAETLAQIFRGEQKIPLFDERLAHTHEVGRILQEQFSGQFSNAIEQSQHSAVTLALLLAQHFPSFHDVATYHGKQVRFLKRAQICVADLSAAFHGEGWGRFTDLGMMTIFADYKLPQVLRHYGVLTYHTSLAQRVDTQELIPAGSEEEIEIRACTIWACELLRRAMERRGSQLTAADIDLKLWLIGQNAKEMRPYHRTRTVYY</sequence>
<evidence type="ECO:0000256" key="5">
    <source>
        <dbReference type="ARBA" id="ARBA00048204"/>
    </source>
</evidence>
<dbReference type="GO" id="GO:0006400">
    <property type="term" value="P:tRNA modification"/>
    <property type="evidence" value="ECO:0007669"/>
    <property type="project" value="TreeGrafter"/>
</dbReference>
<accession>A0A401ZZ29</accession>
<evidence type="ECO:0000256" key="4">
    <source>
        <dbReference type="ARBA" id="ARBA00035393"/>
    </source>
</evidence>
<dbReference type="PANTHER" id="PTHR21314:SF0">
    <property type="entry name" value="QUEUOSINE 5'-PHOSPHATE N-GLYCOSYLASE_HYDROLASE"/>
    <property type="match status" value="1"/>
</dbReference>
<evidence type="ECO:0000256" key="1">
    <source>
        <dbReference type="ARBA" id="ARBA00022801"/>
    </source>
</evidence>
<dbReference type="EMBL" id="BIFR01000001">
    <property type="protein sequence ID" value="GCE12095.1"/>
    <property type="molecule type" value="Genomic_DNA"/>
</dbReference>
<keyword evidence="7" id="KW-1185">Reference proteome</keyword>
<protein>
    <recommendedName>
        <fullName evidence="3">Queuosine 5'-phosphate N-glycosylase/hydrolase</fullName>
    </recommendedName>
    <alternativeName>
        <fullName evidence="4">Queuosine-nucleotide N-glycosylase/hydrolase</fullName>
    </alternativeName>
</protein>